<sequence length="312" mass="34608">MNFDNSWNALIRPGDATAYFCAEDFRGSRPPPFQPESARYSPANAWWLSEICRLIYRRGEDEAGAGAAPVGRDEILRQSGLKEYCFLNRQGIQCAVVTPAGGTEHPFAVLVFRGTNSFDSWLSNLNAIQVRWPFGGMVHSGFRKEFYKVWPELDEILSDIRVPLFYTGHSLGGALATLAASHRPPLAVYTFGSPKVGDPVFAESLKEFHIFRLANHRDIVPAVPPSRIPFDFCHVGELRLLDGNDDAADGGEACDETTAPDNGPYLLRAGRFYRRHMMGPPEFLSDHAPVNYTARLVRELCGHMPAKKGGPP</sequence>
<dbReference type="InterPro" id="IPR051218">
    <property type="entry name" value="Sec_MonoDiacylglyc_Lipase"/>
</dbReference>
<organism evidence="2 3">
    <name type="scientific">Desulfonema ishimotonii</name>
    <dbReference type="NCBI Taxonomy" id="45657"/>
    <lineage>
        <taxon>Bacteria</taxon>
        <taxon>Pseudomonadati</taxon>
        <taxon>Thermodesulfobacteriota</taxon>
        <taxon>Desulfobacteria</taxon>
        <taxon>Desulfobacterales</taxon>
        <taxon>Desulfococcaceae</taxon>
        <taxon>Desulfonema</taxon>
    </lineage>
</organism>
<dbReference type="OrthoDB" id="5522031at2"/>
<dbReference type="CDD" id="cd00519">
    <property type="entry name" value="Lipase_3"/>
    <property type="match status" value="1"/>
</dbReference>
<reference evidence="3" key="2">
    <citation type="submission" date="2019-01" db="EMBL/GenBank/DDBJ databases">
        <title>Genome sequence of Desulfonema ishimotonii strain Tokyo 01.</title>
        <authorList>
            <person name="Fukui M."/>
        </authorList>
    </citation>
    <scope>NUCLEOTIDE SEQUENCE [LARGE SCALE GENOMIC DNA]</scope>
    <source>
        <strain evidence="3">Tokyo 01</strain>
    </source>
</reference>
<comment type="caution">
    <text evidence="2">The sequence shown here is derived from an EMBL/GenBank/DDBJ whole genome shotgun (WGS) entry which is preliminary data.</text>
</comment>
<dbReference type="Proteomes" id="UP000288096">
    <property type="component" value="Unassembled WGS sequence"/>
</dbReference>
<dbReference type="SUPFAM" id="SSF53474">
    <property type="entry name" value="alpha/beta-Hydrolases"/>
    <property type="match status" value="1"/>
</dbReference>
<feature type="domain" description="Fungal lipase-type" evidence="1">
    <location>
        <begin position="109"/>
        <end position="226"/>
    </location>
</feature>
<dbReference type="GO" id="GO:0006629">
    <property type="term" value="P:lipid metabolic process"/>
    <property type="evidence" value="ECO:0007669"/>
    <property type="project" value="InterPro"/>
</dbReference>
<accession>A0A401FXR8</accession>
<dbReference type="InterPro" id="IPR029058">
    <property type="entry name" value="AB_hydrolase_fold"/>
</dbReference>
<protein>
    <recommendedName>
        <fullName evidence="1">Fungal lipase-type domain-containing protein</fullName>
    </recommendedName>
</protein>
<proteinExistence type="predicted"/>
<dbReference type="PANTHER" id="PTHR45856:SF24">
    <property type="entry name" value="FUNGAL LIPASE-LIKE DOMAIN-CONTAINING PROTEIN"/>
    <property type="match status" value="1"/>
</dbReference>
<keyword evidence="3" id="KW-1185">Reference proteome</keyword>
<dbReference type="Pfam" id="PF01764">
    <property type="entry name" value="Lipase_3"/>
    <property type="match status" value="1"/>
</dbReference>
<dbReference type="RefSeq" id="WP_124329008.1">
    <property type="nucleotide sequence ID" value="NZ_BEXT01000001.1"/>
</dbReference>
<name>A0A401FXR8_9BACT</name>
<reference evidence="3" key="1">
    <citation type="submission" date="2017-11" db="EMBL/GenBank/DDBJ databases">
        <authorList>
            <person name="Watanabe M."/>
            <person name="Kojima H."/>
        </authorList>
    </citation>
    <scope>NUCLEOTIDE SEQUENCE [LARGE SCALE GENOMIC DNA]</scope>
    <source>
        <strain evidence="3">Tokyo 01</strain>
    </source>
</reference>
<gene>
    <name evidence="2" type="ORF">DENIS_2723</name>
</gene>
<evidence type="ECO:0000313" key="3">
    <source>
        <dbReference type="Proteomes" id="UP000288096"/>
    </source>
</evidence>
<dbReference type="PANTHER" id="PTHR45856">
    <property type="entry name" value="ALPHA/BETA-HYDROLASES SUPERFAMILY PROTEIN"/>
    <property type="match status" value="1"/>
</dbReference>
<dbReference type="EMBL" id="BEXT01000001">
    <property type="protein sequence ID" value="GBC61761.1"/>
    <property type="molecule type" value="Genomic_DNA"/>
</dbReference>
<dbReference type="Gene3D" id="3.40.50.1820">
    <property type="entry name" value="alpha/beta hydrolase"/>
    <property type="match status" value="1"/>
</dbReference>
<dbReference type="AlphaFoldDB" id="A0A401FXR8"/>
<evidence type="ECO:0000259" key="1">
    <source>
        <dbReference type="Pfam" id="PF01764"/>
    </source>
</evidence>
<dbReference type="InterPro" id="IPR002921">
    <property type="entry name" value="Fungal_lipase-type"/>
</dbReference>
<evidence type="ECO:0000313" key="2">
    <source>
        <dbReference type="EMBL" id="GBC61761.1"/>
    </source>
</evidence>